<dbReference type="Gene3D" id="3.40.50.720">
    <property type="entry name" value="NAD(P)-binding Rossmann-like Domain"/>
    <property type="match status" value="1"/>
</dbReference>
<feature type="domain" description="NAD(P)-binding" evidence="1">
    <location>
        <begin position="18"/>
        <end position="204"/>
    </location>
</feature>
<protein>
    <submittedName>
        <fullName evidence="2">SDR family oxidoreductase</fullName>
    </submittedName>
</protein>
<dbReference type="Pfam" id="PF13460">
    <property type="entry name" value="NAD_binding_10"/>
    <property type="match status" value="1"/>
</dbReference>
<name>A0ABW7GCI5_9BURK</name>
<reference evidence="2 3" key="1">
    <citation type="submission" date="2024-09" db="EMBL/GenBank/DDBJ databases">
        <title>Novel species of the genus Pelomonas and Roseateles isolated from streams.</title>
        <authorList>
            <person name="Lu H."/>
        </authorList>
    </citation>
    <scope>NUCLEOTIDE SEQUENCE [LARGE SCALE GENOMIC DNA]</scope>
    <source>
        <strain evidence="2 3">BYS96W</strain>
    </source>
</reference>
<dbReference type="RefSeq" id="WP_394491708.1">
    <property type="nucleotide sequence ID" value="NZ_JBIGIA010000025.1"/>
</dbReference>
<evidence type="ECO:0000313" key="3">
    <source>
        <dbReference type="Proteomes" id="UP001606305"/>
    </source>
</evidence>
<evidence type="ECO:0000313" key="2">
    <source>
        <dbReference type="EMBL" id="MFG6459572.1"/>
    </source>
</evidence>
<keyword evidence="3" id="KW-1185">Reference proteome</keyword>
<organism evidence="2 3">
    <name type="scientific">Pelomonas nitida</name>
    <dbReference type="NCBI Taxonomy" id="3299027"/>
    <lineage>
        <taxon>Bacteria</taxon>
        <taxon>Pseudomonadati</taxon>
        <taxon>Pseudomonadota</taxon>
        <taxon>Betaproteobacteria</taxon>
        <taxon>Burkholderiales</taxon>
        <taxon>Sphaerotilaceae</taxon>
        <taxon>Roseateles</taxon>
    </lineage>
</organism>
<gene>
    <name evidence="2" type="ORF">ACG00X_22285</name>
</gene>
<dbReference type="InterPro" id="IPR016040">
    <property type="entry name" value="NAD(P)-bd_dom"/>
</dbReference>
<proteinExistence type="predicted"/>
<dbReference type="EMBL" id="JBIGIA010000025">
    <property type="protein sequence ID" value="MFG6459572.1"/>
    <property type="molecule type" value="Genomic_DNA"/>
</dbReference>
<dbReference type="SUPFAM" id="SSF51735">
    <property type="entry name" value="NAD(P)-binding Rossmann-fold domains"/>
    <property type="match status" value="1"/>
</dbReference>
<comment type="caution">
    <text evidence="2">The sequence shown here is derived from an EMBL/GenBank/DDBJ whole genome shotgun (WGS) entry which is preliminary data.</text>
</comment>
<dbReference type="InterPro" id="IPR036291">
    <property type="entry name" value="NAD(P)-bd_dom_sf"/>
</dbReference>
<dbReference type="Proteomes" id="UP001606305">
    <property type="component" value="Unassembled WGS sequence"/>
</dbReference>
<dbReference type="CDD" id="cd05243">
    <property type="entry name" value="SDR_a5"/>
    <property type="match status" value="1"/>
</dbReference>
<evidence type="ECO:0000259" key="1">
    <source>
        <dbReference type="Pfam" id="PF13460"/>
    </source>
</evidence>
<dbReference type="PANTHER" id="PTHR15020">
    <property type="entry name" value="FLAVIN REDUCTASE-RELATED"/>
    <property type="match status" value="1"/>
</dbReference>
<sequence>MSSRNSADVQALTVLVVGATGSVGRLVVAEALARGHRVRALVRNVTRAAFLPAKAQRVVGDPTDEATLAGAVSGIDAVVFTHGSSTGRRVDAERVDYGAVRNVLRALDGRAVRVALMTAIGVTNLLGEYNRRTGAHDWKRRSERLLRASGLAYTIVRPGWFDYNAPDQLALRLLQGDRRQAGDPSDGVVARRQIAEVLVASLSSEAARGKTFELIAERGPAPQRLESLFDGLDVDLPAALDGVYDSTNMPLHCEPENVRDDLRQLAPAGLLLTERR</sequence>
<accession>A0ABW7GCI5</accession>
<dbReference type="PANTHER" id="PTHR15020:SF43">
    <property type="entry name" value="NAD(P)-BINDING DOMAIN-CONTAINING PROTEIN"/>
    <property type="match status" value="1"/>
</dbReference>